<dbReference type="PRINTS" id="PR01950">
    <property type="entry name" value="LANCSUPER"/>
</dbReference>
<sequence>MLINMENLESKILFHSYKIGVNESKSSLKDISLADGLAGISIFLSNFYKSVDENTVKTKIRETNLKVITKVVKEINSQGTVLSLFGGLTGIGAACMEAAEYDNKYYSLLIKVTRTIVEKVNIVFTKSDIYTNLTFQIYDLFNGAVGISLFLVRAYKKGVDVPDIEKAIHHLTTFLVRISVIDTKCFSKSLLFLPAEELPKSGYAHQLLPKGALLIGEAHGLAGILGCLGTIYKIFPSSHLKEHIQNILKFLQEIRDDRVLYPEYVLVSKNDTPEIATHKLNGGWCFGSLGTTYSILLSSESISDDKFVDQAKKDLFFLLSNWKSDIRSDSLIMCHGLASQIYIANVLNKTYDDLHFEKIITKMIDFVVHAANWKEKYLFSDVAMSLKGKKRYERGILEGELGVSLVLNSIVSNVKWNTDWMFLFG</sequence>
<dbReference type="Pfam" id="PF05147">
    <property type="entry name" value="LANC_like"/>
    <property type="match status" value="1"/>
</dbReference>
<keyword evidence="1" id="KW-0862">Zinc</keyword>
<feature type="binding site" evidence="1">
    <location>
        <position position="335"/>
    </location>
    <ligand>
        <name>Zn(2+)</name>
        <dbReference type="ChEBI" id="CHEBI:29105"/>
    </ligand>
</feature>
<protein>
    <submittedName>
        <fullName evidence="2">Uncharacterized protein</fullName>
    </submittedName>
</protein>
<proteinExistence type="predicted"/>
<dbReference type="Proteomes" id="UP000289808">
    <property type="component" value="Unassembled WGS sequence"/>
</dbReference>
<dbReference type="PRINTS" id="PR01955">
    <property type="entry name" value="LANCFRANKIA"/>
</dbReference>
<feature type="binding site" evidence="1">
    <location>
        <position position="334"/>
    </location>
    <ligand>
        <name>Zn(2+)</name>
        <dbReference type="ChEBI" id="CHEBI:29105"/>
    </ligand>
</feature>
<dbReference type="GO" id="GO:0046872">
    <property type="term" value="F:metal ion binding"/>
    <property type="evidence" value="ECO:0007669"/>
    <property type="project" value="UniProtKB-KW"/>
</dbReference>
<dbReference type="SMART" id="SM01260">
    <property type="entry name" value="LANC_like"/>
    <property type="match status" value="1"/>
</dbReference>
<reference evidence="2 3" key="1">
    <citation type="submission" date="2019-01" db="EMBL/GenBank/DDBJ databases">
        <title>The genome sequence of Lactobacillus crispatus L49.</title>
        <authorList>
            <person name="Zhong J."/>
            <person name="Zhang J."/>
        </authorList>
    </citation>
    <scope>NUCLEOTIDE SEQUENCE [LARGE SCALE GENOMIC DNA]</scope>
    <source>
        <strain evidence="2 3">L49</strain>
    </source>
</reference>
<dbReference type="Gene3D" id="1.50.10.20">
    <property type="match status" value="1"/>
</dbReference>
<keyword evidence="1" id="KW-0479">Metal-binding</keyword>
<accession>A0A135ZDF0</accession>
<feature type="binding site" evidence="1">
    <location>
        <position position="285"/>
    </location>
    <ligand>
        <name>Zn(2+)</name>
        <dbReference type="ChEBI" id="CHEBI:29105"/>
    </ligand>
</feature>
<dbReference type="AlphaFoldDB" id="A0A135ZDF0"/>
<dbReference type="EMBL" id="SCLX01000095">
    <property type="protein sequence ID" value="RXF55208.1"/>
    <property type="molecule type" value="Genomic_DNA"/>
</dbReference>
<organism evidence="2 3">
    <name type="scientific">Lactobacillus crispatus</name>
    <dbReference type="NCBI Taxonomy" id="47770"/>
    <lineage>
        <taxon>Bacteria</taxon>
        <taxon>Bacillati</taxon>
        <taxon>Bacillota</taxon>
        <taxon>Bacilli</taxon>
        <taxon>Lactobacillales</taxon>
        <taxon>Lactobacillaceae</taxon>
        <taxon>Lactobacillus</taxon>
    </lineage>
</organism>
<dbReference type="SUPFAM" id="SSF158745">
    <property type="entry name" value="LanC-like"/>
    <property type="match status" value="1"/>
</dbReference>
<comment type="caution">
    <text evidence="2">The sequence shown here is derived from an EMBL/GenBank/DDBJ whole genome shotgun (WGS) entry which is preliminary data.</text>
</comment>
<gene>
    <name evidence="2" type="ORF">ERD32_10885</name>
</gene>
<dbReference type="GO" id="GO:0031179">
    <property type="term" value="P:peptide modification"/>
    <property type="evidence" value="ECO:0007669"/>
    <property type="project" value="InterPro"/>
</dbReference>
<evidence type="ECO:0000313" key="2">
    <source>
        <dbReference type="EMBL" id="RXF55208.1"/>
    </source>
</evidence>
<evidence type="ECO:0000256" key="1">
    <source>
        <dbReference type="PIRSR" id="PIRSR607822-1"/>
    </source>
</evidence>
<name>A0A135ZDF0_9LACO</name>
<dbReference type="InterPro" id="IPR007822">
    <property type="entry name" value="LANC-like"/>
</dbReference>
<evidence type="ECO:0000313" key="3">
    <source>
        <dbReference type="Proteomes" id="UP000289808"/>
    </source>
</evidence>